<protein>
    <submittedName>
        <fullName evidence="2">Uncharacterized protein</fullName>
    </submittedName>
</protein>
<reference evidence="2" key="1">
    <citation type="submission" date="2023-08" db="EMBL/GenBank/DDBJ databases">
        <title>Complete genome sequence of Shewanella oncorhynchi Z-P2, a siderophore putrebactin-producing bacterium.</title>
        <authorList>
            <person name="Zhang Y."/>
        </authorList>
    </citation>
    <scope>NUCLEOTIDE SEQUENCE</scope>
    <source>
        <strain evidence="2">Z-P2</strain>
    </source>
</reference>
<evidence type="ECO:0000256" key="1">
    <source>
        <dbReference type="SAM" id="Coils"/>
    </source>
</evidence>
<keyword evidence="1" id="KW-0175">Coiled coil</keyword>
<proteinExistence type="predicted"/>
<dbReference type="AlphaFoldDB" id="A0AA50Q8Q7"/>
<accession>A0AA50Q8Q7</accession>
<organism evidence="2">
    <name type="scientific">Shewanella oncorhynchi</name>
    <dbReference type="NCBI Taxonomy" id="2726434"/>
    <lineage>
        <taxon>Bacteria</taxon>
        <taxon>Pseudomonadati</taxon>
        <taxon>Pseudomonadota</taxon>
        <taxon>Gammaproteobacteria</taxon>
        <taxon>Alteromonadales</taxon>
        <taxon>Shewanellaceae</taxon>
        <taxon>Shewanella</taxon>
    </lineage>
</organism>
<feature type="coiled-coil region" evidence="1">
    <location>
        <begin position="63"/>
        <end position="90"/>
    </location>
</feature>
<dbReference type="Proteomes" id="UP001236800">
    <property type="component" value="Chromosome"/>
</dbReference>
<dbReference type="RefSeq" id="WP_219252409.1">
    <property type="nucleotide sequence ID" value="NZ_CP132914.1"/>
</dbReference>
<evidence type="ECO:0000313" key="2">
    <source>
        <dbReference type="EMBL" id="WMB75145.1"/>
    </source>
</evidence>
<dbReference type="KEGG" id="sog:RA178_11240"/>
<name>A0AA50Q8Q7_9GAMM</name>
<dbReference type="EMBL" id="CP132914">
    <property type="protein sequence ID" value="WMB75145.1"/>
    <property type="molecule type" value="Genomic_DNA"/>
</dbReference>
<gene>
    <name evidence="2" type="ORF">RA178_11240</name>
</gene>
<sequence>MEPQAWIYQQDKPTAGRKLLLLEEAELIFALPLIYRLINPEAVASKPDWFCDAELQTVFYTKLVTQLNELVRLRKKAQRIDNELTNVNKMLNQYFTDFGWRMVRKELSQIKKRQKKSHIELSRDIILRLKRYMETQKLDSFDQAIDTLLSEHNENISLNVLQHTDEDVVDDIVDE</sequence>
<dbReference type="GeneID" id="301339765"/>